<keyword evidence="3" id="KW-1185">Reference proteome</keyword>
<sequence>MATKVATYTQIRQLTAPSRLMFPSFPQKHGASGDTLLNSTEVPAQSSANTEDPHNCCFLPVESSASGKVALQACVLIDFLDPKGVHGLTNIKTSPTDSSLPLVCTETDNLTKKNIISIDLLPLVFTLPTDSSLPLVCTETNNVLTNTNMGDVVSDVTQSNTPAFEAGGSGSNYQQDDDPYSTANTFFLHHPDRHPIKPSLPDVSVPAARVRRCRKTPPARSPRELLGKVNNFQFNDYLISFQSPSTVMPAVEDLDRSRKRSKLMDIQKTTSAPRFTKPKRARLVIITSSDEEDKVFNFSPVITIPDGHPARLASASRDVPSYNQTDSPLLNLAPQPDPENQQLNLEDQQHYPEHQPKQLNPEGQLKQLNPENQQHNPEHQPKAPPQSEPLPQQSAPELAPVPTSTAQPSLPAAQPAPAPPPTTPSPPKYPQQERAAKPEKLTIKDIKKVMREFKCKWRYTDKKGGVIQHYKTLAEKQQEIRQQYLTATPSAQNETSLVDATSQLPTTDTLPVAPLQPNGCQAEKELSEPYGNIVDNDSIAAVAEIPDLINLSHGIAVVTD</sequence>
<feature type="compositionally biased region" description="Polar residues" evidence="1">
    <location>
        <begin position="366"/>
        <end position="375"/>
    </location>
</feature>
<organism evidence="2 3">
    <name type="scientific">Puccinia striiformis</name>
    <dbReference type="NCBI Taxonomy" id="27350"/>
    <lineage>
        <taxon>Eukaryota</taxon>
        <taxon>Fungi</taxon>
        <taxon>Dikarya</taxon>
        <taxon>Basidiomycota</taxon>
        <taxon>Pucciniomycotina</taxon>
        <taxon>Pucciniomycetes</taxon>
        <taxon>Pucciniales</taxon>
        <taxon>Pucciniaceae</taxon>
        <taxon>Puccinia</taxon>
    </lineage>
</organism>
<evidence type="ECO:0000256" key="1">
    <source>
        <dbReference type="SAM" id="MobiDB-lite"/>
    </source>
</evidence>
<feature type="compositionally biased region" description="Basic and acidic residues" evidence="1">
    <location>
        <begin position="347"/>
        <end position="356"/>
    </location>
</feature>
<protein>
    <submittedName>
        <fullName evidence="2">Uncharacterized protein</fullName>
    </submittedName>
</protein>
<feature type="compositionally biased region" description="Basic and acidic residues" evidence="1">
    <location>
        <begin position="434"/>
        <end position="443"/>
    </location>
</feature>
<proteinExistence type="predicted"/>
<feature type="compositionally biased region" description="Low complexity" evidence="1">
    <location>
        <begin position="404"/>
        <end position="413"/>
    </location>
</feature>
<gene>
    <name evidence="2" type="ORF">PSTT_13293</name>
</gene>
<reference evidence="2" key="1">
    <citation type="submission" date="2017-12" db="EMBL/GenBank/DDBJ databases">
        <title>Gene loss provides genomic basis for host adaptation in cereal stripe rust fungi.</title>
        <authorList>
            <person name="Xia C."/>
        </authorList>
    </citation>
    <scope>NUCLEOTIDE SEQUENCE [LARGE SCALE GENOMIC DNA]</scope>
    <source>
        <strain evidence="2">93-210</strain>
    </source>
</reference>
<evidence type="ECO:0000313" key="3">
    <source>
        <dbReference type="Proteomes" id="UP000239156"/>
    </source>
</evidence>
<dbReference type="Proteomes" id="UP000239156">
    <property type="component" value="Unassembled WGS sequence"/>
</dbReference>
<evidence type="ECO:0000313" key="2">
    <source>
        <dbReference type="EMBL" id="POW00196.1"/>
    </source>
</evidence>
<dbReference type="VEuPathDB" id="FungiDB:PSTT_13293"/>
<accession>A0A2S4USA4</accession>
<dbReference type="EMBL" id="PKSL01000184">
    <property type="protein sequence ID" value="POW00196.1"/>
    <property type="molecule type" value="Genomic_DNA"/>
</dbReference>
<name>A0A2S4USA4_9BASI</name>
<comment type="caution">
    <text evidence="2">The sequence shown here is derived from an EMBL/GenBank/DDBJ whole genome shotgun (WGS) entry which is preliminary data.</text>
</comment>
<dbReference type="AlphaFoldDB" id="A0A2S4USA4"/>
<feature type="compositionally biased region" description="Pro residues" evidence="1">
    <location>
        <begin position="414"/>
        <end position="429"/>
    </location>
</feature>
<dbReference type="VEuPathDB" id="FungiDB:PSHT_03733"/>
<feature type="region of interest" description="Disordered" evidence="1">
    <location>
        <begin position="303"/>
        <end position="443"/>
    </location>
</feature>